<accession>L0B0D2</accession>
<dbReference type="AlphaFoldDB" id="L0B0D2"/>
<evidence type="ECO:0000313" key="3">
    <source>
        <dbReference type="Proteomes" id="UP000031512"/>
    </source>
</evidence>
<dbReference type="KEGG" id="beq:BEWA_034520"/>
<dbReference type="CDD" id="cd06467">
    <property type="entry name" value="p23_NUDC_like"/>
    <property type="match status" value="1"/>
</dbReference>
<reference evidence="2 3" key="1">
    <citation type="journal article" date="2012" name="BMC Genomics">
        <title>Comparative genomic analysis and phylogenetic position of Theileria equi.</title>
        <authorList>
            <person name="Kappmeyer L.S."/>
            <person name="Thiagarajan M."/>
            <person name="Herndon D.R."/>
            <person name="Ramsay J.D."/>
            <person name="Caler E."/>
            <person name="Djikeng A."/>
            <person name="Gillespie J.J."/>
            <person name="Lau A.O."/>
            <person name="Roalson E.H."/>
            <person name="Silva J.C."/>
            <person name="Silva M.G."/>
            <person name="Suarez C.E."/>
            <person name="Ueti M.W."/>
            <person name="Nene V.M."/>
            <person name="Mealey R.H."/>
            <person name="Knowles D.P."/>
            <person name="Brayton K.A."/>
        </authorList>
    </citation>
    <scope>NUCLEOTIDE SEQUENCE [LARGE SCALE GENOMIC DNA]</scope>
    <source>
        <strain evidence="2 3">WA</strain>
    </source>
</reference>
<dbReference type="InterPro" id="IPR007052">
    <property type="entry name" value="CS_dom"/>
</dbReference>
<dbReference type="GeneID" id="15803533"/>
<proteinExistence type="predicted"/>
<evidence type="ECO:0000259" key="1">
    <source>
        <dbReference type="PROSITE" id="PS51203"/>
    </source>
</evidence>
<dbReference type="PROSITE" id="PS51203">
    <property type="entry name" value="CS"/>
    <property type="match status" value="1"/>
</dbReference>
<dbReference type="Gene3D" id="2.60.40.790">
    <property type="match status" value="1"/>
</dbReference>
<sequence>MEFIDKSKGKMYLLLVWTLVLVSGVHGFSFYGSDVRVMLCLRSDSHKNNFIRRGSKRIYSVFNQESESEALFTEEEIQQLNDYFKDLKDGVYGHEMKKQFEDLEKSEANRHLTQETDDIDPKAKIKELMNEENKELDERLSKIFNIANLPVSNEELSWDDMEEIAKKEQKGIQIEEVQSLVKSIYRKKGLLTEPLKICKFDGLTLKWTQNLKSIDIWFSVDPSLTKDDFGVNILPSKITILRQGEIILQKELNGKIDCDGSFWTMHNNPSSTLNYINISLAKRKPKYANIWEDLFVKSKS</sequence>
<name>L0B0D2_THEEQ</name>
<dbReference type="STRING" id="1537102.L0B0D2"/>
<dbReference type="VEuPathDB" id="PiroplasmaDB:BEWA_034520"/>
<dbReference type="EMBL" id="CP001669">
    <property type="protein sequence ID" value="AFZ80594.1"/>
    <property type="molecule type" value="Genomic_DNA"/>
</dbReference>
<dbReference type="Pfam" id="PF04969">
    <property type="entry name" value="CS"/>
    <property type="match status" value="1"/>
</dbReference>
<feature type="domain" description="CS" evidence="1">
    <location>
        <begin position="200"/>
        <end position="295"/>
    </location>
</feature>
<dbReference type="Proteomes" id="UP000031512">
    <property type="component" value="Chromosome 1"/>
</dbReference>
<dbReference type="eggNOG" id="ENOG502SFB8">
    <property type="taxonomic scope" value="Eukaryota"/>
</dbReference>
<dbReference type="SUPFAM" id="SSF49764">
    <property type="entry name" value="HSP20-like chaperones"/>
    <property type="match status" value="1"/>
</dbReference>
<organism evidence="2 3">
    <name type="scientific">Theileria equi strain WA</name>
    <dbReference type="NCBI Taxonomy" id="1537102"/>
    <lineage>
        <taxon>Eukaryota</taxon>
        <taxon>Sar</taxon>
        <taxon>Alveolata</taxon>
        <taxon>Apicomplexa</taxon>
        <taxon>Aconoidasida</taxon>
        <taxon>Piroplasmida</taxon>
        <taxon>Theileriidae</taxon>
        <taxon>Theileria</taxon>
    </lineage>
</organism>
<gene>
    <name evidence="2" type="ORF">BEWA_034520</name>
</gene>
<dbReference type="OrthoDB" id="360654at2759"/>
<keyword evidence="3" id="KW-1185">Reference proteome</keyword>
<dbReference type="RefSeq" id="XP_004830260.1">
    <property type="nucleotide sequence ID" value="XM_004830203.1"/>
</dbReference>
<evidence type="ECO:0000313" key="2">
    <source>
        <dbReference type="EMBL" id="AFZ80594.1"/>
    </source>
</evidence>
<protein>
    <submittedName>
        <fullName evidence="2">Signal peptide-containing protein</fullName>
    </submittedName>
</protein>
<dbReference type="InterPro" id="IPR008978">
    <property type="entry name" value="HSP20-like_chaperone"/>
</dbReference>